<evidence type="ECO:0000313" key="2">
    <source>
        <dbReference type="EMBL" id="REI19254.1"/>
    </source>
</evidence>
<proteinExistence type="predicted"/>
<name>A0A3E0IKN3_9STAP</name>
<gene>
    <name evidence="2" type="ORF">DOS76_11345</name>
    <name evidence="1" type="ORF">DOS83_14020</name>
</gene>
<organism evidence="1 4">
    <name type="scientific">Staphylococcus felis</name>
    <dbReference type="NCBI Taxonomy" id="46127"/>
    <lineage>
        <taxon>Bacteria</taxon>
        <taxon>Bacillati</taxon>
        <taxon>Bacillota</taxon>
        <taxon>Bacilli</taxon>
        <taxon>Bacillales</taxon>
        <taxon>Staphylococcaceae</taxon>
        <taxon>Staphylococcus</taxon>
    </lineage>
</organism>
<evidence type="ECO:0000313" key="1">
    <source>
        <dbReference type="EMBL" id="REH88646.1"/>
    </source>
</evidence>
<dbReference type="EMBL" id="QKYD01000167">
    <property type="protein sequence ID" value="REI19254.1"/>
    <property type="molecule type" value="Genomic_DNA"/>
</dbReference>
<dbReference type="OrthoDB" id="2192499at2"/>
<evidence type="ECO:0000313" key="4">
    <source>
        <dbReference type="Proteomes" id="UP000256562"/>
    </source>
</evidence>
<dbReference type="Proteomes" id="UP000256337">
    <property type="component" value="Unassembled WGS sequence"/>
</dbReference>
<dbReference type="AlphaFoldDB" id="A0A3E0IKN3"/>
<sequence>MGLPIEIVLDRNQIEAILNGERIEYDVDNIKISIRESYVLPLSAPLIERPIKVVNTNDNVVVNKRYYNHLQNITLSNANN</sequence>
<evidence type="ECO:0000313" key="3">
    <source>
        <dbReference type="Proteomes" id="UP000256337"/>
    </source>
</evidence>
<accession>A0A3E0IKN3</accession>
<dbReference type="Proteomes" id="UP000256562">
    <property type="component" value="Unassembled WGS sequence"/>
</dbReference>
<protein>
    <submittedName>
        <fullName evidence="1">Uncharacterized protein</fullName>
    </submittedName>
</protein>
<reference evidence="3 4" key="1">
    <citation type="journal article" date="2018" name="Vet. Microbiol.">
        <title>Characterisation of Staphylococcus felis isolated from cats using whole genome sequencing.</title>
        <authorList>
            <person name="Worthing K."/>
            <person name="Pang S."/>
            <person name="Trott D.J."/>
            <person name="Abraham S."/>
            <person name="Coombs G.W."/>
            <person name="Jordan D."/>
            <person name="McIntyre L."/>
            <person name="Davies M.R."/>
            <person name="Norris J."/>
        </authorList>
    </citation>
    <scope>NUCLEOTIDE SEQUENCE [LARGE SCALE GENOMIC DNA]</scope>
    <source>
        <strain evidence="2 3">F25</strain>
        <strain evidence="1 4">F9</strain>
    </source>
</reference>
<dbReference type="RefSeq" id="WP_115871791.1">
    <property type="nucleotide sequence ID" value="NZ_JBBEFI010000046.1"/>
</dbReference>
<dbReference type="EMBL" id="QKXQ01000734">
    <property type="protein sequence ID" value="REH88646.1"/>
    <property type="molecule type" value="Genomic_DNA"/>
</dbReference>
<comment type="caution">
    <text evidence="1">The sequence shown here is derived from an EMBL/GenBank/DDBJ whole genome shotgun (WGS) entry which is preliminary data.</text>
</comment>